<accession>A0A3B3BUP9</accession>
<dbReference type="CDD" id="cd00190">
    <property type="entry name" value="Tryp_SPc"/>
    <property type="match status" value="1"/>
</dbReference>
<dbReference type="SUPFAM" id="SSF50494">
    <property type="entry name" value="Trypsin-like serine proteases"/>
    <property type="match status" value="1"/>
</dbReference>
<keyword evidence="2" id="KW-0732">Signal</keyword>
<evidence type="ECO:0000259" key="3">
    <source>
        <dbReference type="PROSITE" id="PS50240"/>
    </source>
</evidence>
<dbReference type="PRINTS" id="PR00722">
    <property type="entry name" value="CHYMOTRYPSIN"/>
</dbReference>
<proteinExistence type="predicted"/>
<evidence type="ECO:0000313" key="4">
    <source>
        <dbReference type="Ensembl" id="ENSOMEP00000008532.1"/>
    </source>
</evidence>
<evidence type="ECO:0000313" key="5">
    <source>
        <dbReference type="Proteomes" id="UP000261560"/>
    </source>
</evidence>
<dbReference type="InterPro" id="IPR043504">
    <property type="entry name" value="Peptidase_S1_PA_chymotrypsin"/>
</dbReference>
<dbReference type="InterPro" id="IPR009003">
    <property type="entry name" value="Peptidase_S1_PA"/>
</dbReference>
<dbReference type="InterPro" id="IPR001254">
    <property type="entry name" value="Trypsin_dom"/>
</dbReference>
<feature type="domain" description="Peptidase S1" evidence="3">
    <location>
        <begin position="24"/>
        <end position="241"/>
    </location>
</feature>
<dbReference type="PANTHER" id="PTHR24271:SF87">
    <property type="entry name" value="ARGININE ESTERASE-LIKE-RELATED"/>
    <property type="match status" value="1"/>
</dbReference>
<reference evidence="4" key="2">
    <citation type="submission" date="2025-09" db="UniProtKB">
        <authorList>
            <consortium name="Ensembl"/>
        </authorList>
    </citation>
    <scope>IDENTIFICATION</scope>
</reference>
<feature type="chain" id="PRO_5017472837" description="Peptidase S1 domain-containing protein" evidence="2">
    <location>
        <begin position="24"/>
        <end position="247"/>
    </location>
</feature>
<dbReference type="GO" id="GO:0006508">
    <property type="term" value="P:proteolysis"/>
    <property type="evidence" value="ECO:0007669"/>
    <property type="project" value="InterPro"/>
</dbReference>
<dbReference type="GeneTree" id="ENSGT00910000144271"/>
<dbReference type="PROSITE" id="PS50240">
    <property type="entry name" value="TRYPSIN_DOM"/>
    <property type="match status" value="1"/>
</dbReference>
<keyword evidence="1" id="KW-1015">Disulfide bond</keyword>
<dbReference type="InterPro" id="IPR001314">
    <property type="entry name" value="Peptidase_S1A"/>
</dbReference>
<dbReference type="AlphaFoldDB" id="A0A3B3BUP9"/>
<sequence length="247" mass="27078">TMQDLGRLLLFLALICAGSHVHGIINGKRAPEGSMQSMVSVQTKNGHVCGGFLIREDFVVTGAHCDVNLTHVILGEHNWKNSNAKKIKIISRYKNINYKHPGSGYDIMLLKVSIHILFLKLDNIQRNMNLEDHQECSVAGWGKTESSGVPVDDLMVASVSIINQTVCLNSWGGLPANVICAGGYNTNKGFCQGDSAGPLVCNGKAVGLVSFNKNYNCKYPDVPNVYTDIRRYLPWIKDILRGGMCPM</sequence>
<keyword evidence="5" id="KW-1185">Reference proteome</keyword>
<dbReference type="Gene3D" id="2.40.10.10">
    <property type="entry name" value="Trypsin-like serine proteases"/>
    <property type="match status" value="2"/>
</dbReference>
<evidence type="ECO:0000256" key="2">
    <source>
        <dbReference type="SAM" id="SignalP"/>
    </source>
</evidence>
<name>A0A3B3BUP9_ORYME</name>
<evidence type="ECO:0000256" key="1">
    <source>
        <dbReference type="ARBA" id="ARBA00023157"/>
    </source>
</evidence>
<feature type="signal peptide" evidence="2">
    <location>
        <begin position="1"/>
        <end position="23"/>
    </location>
</feature>
<dbReference type="Pfam" id="PF00089">
    <property type="entry name" value="Trypsin"/>
    <property type="match status" value="1"/>
</dbReference>
<dbReference type="PANTHER" id="PTHR24271">
    <property type="entry name" value="KALLIKREIN-RELATED"/>
    <property type="match status" value="1"/>
</dbReference>
<dbReference type="SMART" id="SM00020">
    <property type="entry name" value="Tryp_SPc"/>
    <property type="match status" value="1"/>
</dbReference>
<protein>
    <recommendedName>
        <fullName evidence="3">Peptidase S1 domain-containing protein</fullName>
    </recommendedName>
</protein>
<reference evidence="4" key="1">
    <citation type="submission" date="2025-08" db="UniProtKB">
        <authorList>
            <consortium name="Ensembl"/>
        </authorList>
    </citation>
    <scope>IDENTIFICATION</scope>
</reference>
<dbReference type="GO" id="GO:0004252">
    <property type="term" value="F:serine-type endopeptidase activity"/>
    <property type="evidence" value="ECO:0007669"/>
    <property type="project" value="InterPro"/>
</dbReference>
<dbReference type="Proteomes" id="UP000261560">
    <property type="component" value="Unplaced"/>
</dbReference>
<dbReference type="Ensembl" id="ENSOMET00000002293.1">
    <property type="protein sequence ID" value="ENSOMEP00000008532.1"/>
    <property type="gene ID" value="ENSOMEG00000009743.1"/>
</dbReference>
<organism evidence="4 5">
    <name type="scientific">Oryzias melastigma</name>
    <name type="common">Marine medaka</name>
    <dbReference type="NCBI Taxonomy" id="30732"/>
    <lineage>
        <taxon>Eukaryota</taxon>
        <taxon>Metazoa</taxon>
        <taxon>Chordata</taxon>
        <taxon>Craniata</taxon>
        <taxon>Vertebrata</taxon>
        <taxon>Euteleostomi</taxon>
        <taxon>Actinopterygii</taxon>
        <taxon>Neopterygii</taxon>
        <taxon>Teleostei</taxon>
        <taxon>Neoteleostei</taxon>
        <taxon>Acanthomorphata</taxon>
        <taxon>Ovalentaria</taxon>
        <taxon>Atherinomorphae</taxon>
        <taxon>Beloniformes</taxon>
        <taxon>Adrianichthyidae</taxon>
        <taxon>Oryziinae</taxon>
        <taxon>Oryzias</taxon>
    </lineage>
</organism>